<proteinExistence type="predicted"/>
<keyword evidence="2" id="KW-1003">Cell membrane</keyword>
<evidence type="ECO:0000313" key="9">
    <source>
        <dbReference type="Proteomes" id="UP000824504"/>
    </source>
</evidence>
<dbReference type="Pfam" id="PF00482">
    <property type="entry name" value="T2SSF"/>
    <property type="match status" value="1"/>
</dbReference>
<evidence type="ECO:0000256" key="1">
    <source>
        <dbReference type="ARBA" id="ARBA00004651"/>
    </source>
</evidence>
<accession>A0ABX8SIG1</accession>
<dbReference type="PANTHER" id="PTHR35007:SF4">
    <property type="entry name" value="CONSERVED TRANSMEMBRANE PROTEIN-RELATED"/>
    <property type="match status" value="1"/>
</dbReference>
<dbReference type="RefSeq" id="WP_219081338.1">
    <property type="nucleotide sequence ID" value="NZ_CP079216.1"/>
</dbReference>
<dbReference type="PANTHER" id="PTHR35007">
    <property type="entry name" value="INTEGRAL MEMBRANE PROTEIN-RELATED"/>
    <property type="match status" value="1"/>
</dbReference>
<protein>
    <submittedName>
        <fullName evidence="8">Type II secretion system F family protein</fullName>
    </submittedName>
</protein>
<comment type="subcellular location">
    <subcellularLocation>
        <location evidence="1">Cell membrane</location>
        <topology evidence="1">Multi-pass membrane protein</topology>
    </subcellularLocation>
</comment>
<gene>
    <name evidence="8" type="ORF">KDB89_11985</name>
</gene>
<evidence type="ECO:0000259" key="7">
    <source>
        <dbReference type="Pfam" id="PF00482"/>
    </source>
</evidence>
<evidence type="ECO:0000256" key="3">
    <source>
        <dbReference type="ARBA" id="ARBA00022692"/>
    </source>
</evidence>
<feature type="transmembrane region" description="Helical" evidence="6">
    <location>
        <begin position="227"/>
        <end position="251"/>
    </location>
</feature>
<keyword evidence="3 6" id="KW-0812">Transmembrane</keyword>
<evidence type="ECO:0000256" key="5">
    <source>
        <dbReference type="ARBA" id="ARBA00023136"/>
    </source>
</evidence>
<sequence length="264" mass="26113">MIAAVLAGLAALLLITPPPARGLRRLHPPRPSSGRRGTAPLIAAAIAATALAAVVVPWAAGWVLVAAVAAGTVILLATRHRRRAAAAVGSAETARAARLLAALLRAGHIPQEALAMAATDSPMLAPAATAARLGADVPEELRRLTGSPGGGGGAALASAWRVAERSGAPVAAVLGRTSESLRAERALAGVVEAELAAARASGRIMAALPFGAVLLGTAAGADPVAFLLASPAGGVLVLVGTVLTAVGVLWIDRLAENPTRRAGP</sequence>
<feature type="transmembrane region" description="Helical" evidence="6">
    <location>
        <begin position="204"/>
        <end position="221"/>
    </location>
</feature>
<dbReference type="EMBL" id="CP079216">
    <property type="protein sequence ID" value="QXT62455.1"/>
    <property type="molecule type" value="Genomic_DNA"/>
</dbReference>
<evidence type="ECO:0000256" key="2">
    <source>
        <dbReference type="ARBA" id="ARBA00022475"/>
    </source>
</evidence>
<feature type="transmembrane region" description="Helical" evidence="6">
    <location>
        <begin position="46"/>
        <end position="76"/>
    </location>
</feature>
<dbReference type="InterPro" id="IPR018076">
    <property type="entry name" value="T2SS_GspF_dom"/>
</dbReference>
<keyword evidence="5 6" id="KW-0472">Membrane</keyword>
<keyword evidence="9" id="KW-1185">Reference proteome</keyword>
<name>A0ABX8SIG1_9ACTN</name>
<dbReference type="Proteomes" id="UP000824504">
    <property type="component" value="Chromosome"/>
</dbReference>
<evidence type="ECO:0000256" key="6">
    <source>
        <dbReference type="SAM" id="Phobius"/>
    </source>
</evidence>
<keyword evidence="4 6" id="KW-1133">Transmembrane helix</keyword>
<reference evidence="8 9" key="1">
    <citation type="submission" date="2021-07" db="EMBL/GenBank/DDBJ databases">
        <title>complete genome sequencing of Tessaracoccus sp.J1M15.</title>
        <authorList>
            <person name="Bae J.-W."/>
            <person name="Kim D.-y."/>
        </authorList>
    </citation>
    <scope>NUCLEOTIDE SEQUENCE [LARGE SCALE GENOMIC DNA]</scope>
    <source>
        <strain evidence="8 9">J1M15</strain>
    </source>
</reference>
<organism evidence="8 9">
    <name type="scientific">Tessaracoccus palaemonis</name>
    <dbReference type="NCBI Taxonomy" id="2829499"/>
    <lineage>
        <taxon>Bacteria</taxon>
        <taxon>Bacillati</taxon>
        <taxon>Actinomycetota</taxon>
        <taxon>Actinomycetes</taxon>
        <taxon>Propionibacteriales</taxon>
        <taxon>Propionibacteriaceae</taxon>
        <taxon>Tessaracoccus</taxon>
    </lineage>
</organism>
<evidence type="ECO:0000313" key="8">
    <source>
        <dbReference type="EMBL" id="QXT62455.1"/>
    </source>
</evidence>
<feature type="domain" description="Type II secretion system protein GspF" evidence="7">
    <location>
        <begin position="97"/>
        <end position="215"/>
    </location>
</feature>
<evidence type="ECO:0000256" key="4">
    <source>
        <dbReference type="ARBA" id="ARBA00022989"/>
    </source>
</evidence>